<dbReference type="SMART" id="SM00248">
    <property type="entry name" value="ANK"/>
    <property type="match status" value="3"/>
</dbReference>
<dbReference type="OrthoDB" id="3799861at2759"/>
<evidence type="ECO:0000256" key="3">
    <source>
        <dbReference type="PROSITE-ProRule" id="PRU00023"/>
    </source>
</evidence>
<dbReference type="PROSITE" id="PS50088">
    <property type="entry name" value="ANK_REPEAT"/>
    <property type="match status" value="1"/>
</dbReference>
<dbReference type="Pfam" id="PF12796">
    <property type="entry name" value="Ank_2"/>
    <property type="match status" value="1"/>
</dbReference>
<reference evidence="4" key="1">
    <citation type="journal article" date="2020" name="Stud. Mycol.">
        <title>101 Dothideomycetes genomes: a test case for predicting lifestyles and emergence of pathogens.</title>
        <authorList>
            <person name="Haridas S."/>
            <person name="Albert R."/>
            <person name="Binder M."/>
            <person name="Bloem J."/>
            <person name="Labutti K."/>
            <person name="Salamov A."/>
            <person name="Andreopoulos B."/>
            <person name="Baker S."/>
            <person name="Barry K."/>
            <person name="Bills G."/>
            <person name="Bluhm B."/>
            <person name="Cannon C."/>
            <person name="Castanera R."/>
            <person name="Culley D."/>
            <person name="Daum C."/>
            <person name="Ezra D."/>
            <person name="Gonzalez J."/>
            <person name="Henrissat B."/>
            <person name="Kuo A."/>
            <person name="Liang C."/>
            <person name="Lipzen A."/>
            <person name="Lutzoni F."/>
            <person name="Magnuson J."/>
            <person name="Mondo S."/>
            <person name="Nolan M."/>
            <person name="Ohm R."/>
            <person name="Pangilinan J."/>
            <person name="Park H.-J."/>
            <person name="Ramirez L."/>
            <person name="Alfaro M."/>
            <person name="Sun H."/>
            <person name="Tritt A."/>
            <person name="Yoshinaga Y."/>
            <person name="Zwiers L.-H."/>
            <person name="Turgeon B."/>
            <person name="Goodwin S."/>
            <person name="Spatafora J."/>
            <person name="Crous P."/>
            <person name="Grigoriev I."/>
        </authorList>
    </citation>
    <scope>NUCLEOTIDE SEQUENCE</scope>
    <source>
        <strain evidence="4">CBS 107.79</strain>
    </source>
</reference>
<dbReference type="SUPFAM" id="SSF48403">
    <property type="entry name" value="Ankyrin repeat"/>
    <property type="match status" value="1"/>
</dbReference>
<protein>
    <submittedName>
        <fullName evidence="4">Ankyrin</fullName>
    </submittedName>
</protein>
<organism evidence="4 5">
    <name type="scientific">Bimuria novae-zelandiae CBS 107.79</name>
    <dbReference type="NCBI Taxonomy" id="1447943"/>
    <lineage>
        <taxon>Eukaryota</taxon>
        <taxon>Fungi</taxon>
        <taxon>Dikarya</taxon>
        <taxon>Ascomycota</taxon>
        <taxon>Pezizomycotina</taxon>
        <taxon>Dothideomycetes</taxon>
        <taxon>Pleosporomycetidae</taxon>
        <taxon>Pleosporales</taxon>
        <taxon>Massarineae</taxon>
        <taxon>Didymosphaeriaceae</taxon>
        <taxon>Bimuria</taxon>
    </lineage>
</organism>
<accession>A0A6A5UWE6</accession>
<dbReference type="PANTHER" id="PTHR24166:SF48">
    <property type="entry name" value="PROTEIN VAPYRIN"/>
    <property type="match status" value="1"/>
</dbReference>
<evidence type="ECO:0000313" key="4">
    <source>
        <dbReference type="EMBL" id="KAF1969321.1"/>
    </source>
</evidence>
<dbReference type="AlphaFoldDB" id="A0A6A5UWE6"/>
<keyword evidence="2 3" id="KW-0040">ANK repeat</keyword>
<evidence type="ECO:0000256" key="1">
    <source>
        <dbReference type="ARBA" id="ARBA00022737"/>
    </source>
</evidence>
<dbReference type="PANTHER" id="PTHR24166">
    <property type="entry name" value="ROLLING PEBBLES, ISOFORM B"/>
    <property type="match status" value="1"/>
</dbReference>
<dbReference type="PROSITE" id="PS50297">
    <property type="entry name" value="ANK_REP_REGION"/>
    <property type="match status" value="1"/>
</dbReference>
<dbReference type="Proteomes" id="UP000800036">
    <property type="component" value="Unassembled WGS sequence"/>
</dbReference>
<evidence type="ECO:0000313" key="5">
    <source>
        <dbReference type="Proteomes" id="UP000800036"/>
    </source>
</evidence>
<evidence type="ECO:0000256" key="2">
    <source>
        <dbReference type="ARBA" id="ARBA00023043"/>
    </source>
</evidence>
<feature type="repeat" description="ANK" evidence="3">
    <location>
        <begin position="372"/>
        <end position="398"/>
    </location>
</feature>
<keyword evidence="1" id="KW-0677">Repeat</keyword>
<dbReference type="InterPro" id="IPR036770">
    <property type="entry name" value="Ankyrin_rpt-contain_sf"/>
</dbReference>
<gene>
    <name evidence="4" type="ORF">BU23DRAFT_242271</name>
</gene>
<dbReference type="InterPro" id="IPR002110">
    <property type="entry name" value="Ankyrin_rpt"/>
</dbReference>
<dbReference type="Gene3D" id="1.25.40.20">
    <property type="entry name" value="Ankyrin repeat-containing domain"/>
    <property type="match status" value="1"/>
</dbReference>
<dbReference type="EMBL" id="ML976711">
    <property type="protein sequence ID" value="KAF1969321.1"/>
    <property type="molecule type" value="Genomic_DNA"/>
</dbReference>
<sequence>MGFAELPKELLQVILHYAIILRGIKRGMRLRLVSKRFAVETIDTIYTYRMLDEQLSQKFEPPDRRPLPPWMQSYLEYRVHNAEENANRHPVLSLFRATIRTLVAENDALQYDDCARLLCGLISEGGPARVYELFRSATYRPLLPDAELLQIKGSSKINLGNTQFVAAVVTNTTSIVELHVGSYHRESSEPLFAPDARGFNRLAACYADRETLGLLLSSEGPTGINISRRNGMFVAAAGLGRLSTVRFIHDFRLTKGSWDFIDRRGRYESERIFKEALNTPSREVWDYVVRLRSDYGLSKNFRQDHKTRLLAACVLEGGEAHLIEHLLDMGADVDGNDMLGDPLTSNKVRPILDACRYDDEDVVRLLLAKDADTTFAVCVAAAHGHANIVRLLLEHGADPFGGLLRAASKGYMDIVKILLHAGVDAGEEDVRLDLYGGLEKYDLCTVPIVSAIALEHVEMASLLKEKGARVDGYAGRQCFRIVRKYGLESMLTLLGSWGAEERDLPAVG</sequence>
<dbReference type="InterPro" id="IPR050889">
    <property type="entry name" value="Dendritic_Spine_Reg/Scaffold"/>
</dbReference>
<proteinExistence type="predicted"/>
<keyword evidence="5" id="KW-1185">Reference proteome</keyword>
<name>A0A6A5UWE6_9PLEO</name>